<keyword evidence="2 6" id="KW-0812">Transmembrane</keyword>
<feature type="transmembrane region" description="Helical" evidence="6">
    <location>
        <begin position="264"/>
        <end position="291"/>
    </location>
</feature>
<dbReference type="RefSeq" id="XP_066066197.1">
    <property type="nucleotide sequence ID" value="XM_066210100.1"/>
</dbReference>
<dbReference type="PANTHER" id="PTHR23507:SF1">
    <property type="entry name" value="FI18259P1-RELATED"/>
    <property type="match status" value="1"/>
</dbReference>
<feature type="transmembrane region" description="Helical" evidence="6">
    <location>
        <begin position="491"/>
        <end position="513"/>
    </location>
</feature>
<proteinExistence type="predicted"/>
<feature type="transmembrane region" description="Helical" evidence="6">
    <location>
        <begin position="200"/>
        <end position="223"/>
    </location>
</feature>
<dbReference type="GO" id="GO:0022857">
    <property type="term" value="F:transmembrane transporter activity"/>
    <property type="evidence" value="ECO:0007669"/>
    <property type="project" value="InterPro"/>
</dbReference>
<evidence type="ECO:0000313" key="7">
    <source>
        <dbReference type="EMBL" id="WVN85497.1"/>
    </source>
</evidence>
<comment type="subcellular location">
    <subcellularLocation>
        <location evidence="1">Membrane</location>
        <topology evidence="1">Multi-pass membrane protein</topology>
    </subcellularLocation>
</comment>
<reference evidence="7" key="1">
    <citation type="submission" date="2016-06" db="EMBL/GenBank/DDBJ databases">
        <authorList>
            <person name="Cuomo C."/>
            <person name="Litvintseva A."/>
            <person name="Heitman J."/>
            <person name="Chen Y."/>
            <person name="Sun S."/>
            <person name="Springer D."/>
            <person name="Dromer F."/>
            <person name="Young S."/>
            <person name="Zeng Q."/>
            <person name="Chapman S."/>
            <person name="Gujja S."/>
            <person name="Saif S."/>
            <person name="Birren B."/>
        </authorList>
    </citation>
    <scope>NUCLEOTIDE SEQUENCE</scope>
    <source>
        <strain evidence="7">CBS 7841</strain>
    </source>
</reference>
<evidence type="ECO:0000256" key="1">
    <source>
        <dbReference type="ARBA" id="ARBA00004141"/>
    </source>
</evidence>
<dbReference type="InterPro" id="IPR011701">
    <property type="entry name" value="MFS"/>
</dbReference>
<reference evidence="7" key="2">
    <citation type="journal article" date="2022" name="Elife">
        <title>Obligate sexual reproduction of a homothallic fungus closely related to the Cryptococcus pathogenic species complex.</title>
        <authorList>
            <person name="Passer A.R."/>
            <person name="Clancey S.A."/>
            <person name="Shea T."/>
            <person name="David-Palma M."/>
            <person name="Averette A.F."/>
            <person name="Boekhout T."/>
            <person name="Porcel B.M."/>
            <person name="Nowrousian M."/>
            <person name="Cuomo C.A."/>
            <person name="Sun S."/>
            <person name="Heitman J."/>
            <person name="Coelho M.A."/>
        </authorList>
    </citation>
    <scope>NUCLEOTIDE SEQUENCE</scope>
    <source>
        <strain evidence="7">CBS 7841</strain>
    </source>
</reference>
<dbReference type="GO" id="GO:0016020">
    <property type="term" value="C:membrane"/>
    <property type="evidence" value="ECO:0007669"/>
    <property type="project" value="UniProtKB-SubCell"/>
</dbReference>
<evidence type="ECO:0000256" key="5">
    <source>
        <dbReference type="SAM" id="MobiDB-lite"/>
    </source>
</evidence>
<dbReference type="Pfam" id="PF07690">
    <property type="entry name" value="MFS_1"/>
    <property type="match status" value="1"/>
</dbReference>
<dbReference type="KEGG" id="cdep:91084858"/>
<dbReference type="AlphaFoldDB" id="A0A1E3IX35"/>
<keyword evidence="8" id="KW-1185">Reference proteome</keyword>
<feature type="transmembrane region" description="Helical" evidence="6">
    <location>
        <begin position="332"/>
        <end position="354"/>
    </location>
</feature>
<dbReference type="Proteomes" id="UP000094043">
    <property type="component" value="Chromosome 1"/>
</dbReference>
<keyword evidence="4 6" id="KW-0472">Membrane</keyword>
<sequence>MPSQIQTSPRPKVASSYFSESHLSPRPHPQIDEPIPACNSQDLENNDLEAEGSFYEETPLSGPQSPFALGDDVSEYEDAVKSSDKWQKWRSSSPWRICPVIVGAALTIGMAAPPKSEIFIELACRANLPQVTNGDDGAVLAIANGIDSDNYRDKFTILDGFKHSAQGMVLVDRLSLDEEEADKEEIDIRLCKKDPKVQAVAAKLTMVLLMTMGILSALTSGFWGQASDRLGRTKVMASVVFGLLVAEVNFIFVSSYPKSVPGGYYAFIVGPVVEGLLGGFAAIMATVNAYLSDVTEEGKRVIVFARMAGFMMAGFAVGPALGSLLISSTGYLMIPFYVNIVVQLFLISYILLFLPESLTSSARTILVKKATLSIKTKTRSSDSSFDLQRSGQHEGSLLPEERSELFGNRKSNSSFSTRLFDKILSVLHPLRIFTPVTYIDAQTGLKKRNWDLTAVGTTAFLMNMLIGVLQIKVQYALLAFGWTPSQLGPYISGISATKCVVLMGIVPIIMRFIRPRFGIEAGSSSSKSFATQHRSARLDLFTVRFCLVVEFIPWLLLAFGISEGWFIFLSALISVGAPSLPATNSLALSILPDPSQAGRLFGALSVTYALGATIIGPLFFGTVFAWSVGWWSEMIFGLGAACVAAALGCMATVRLRDIDWRDL</sequence>
<feature type="transmembrane region" description="Helical" evidence="6">
    <location>
        <begin position="541"/>
        <end position="559"/>
    </location>
</feature>
<name>A0A1E3IX35_9TREE</name>
<evidence type="ECO:0000256" key="2">
    <source>
        <dbReference type="ARBA" id="ARBA00022692"/>
    </source>
</evidence>
<evidence type="ECO:0000256" key="6">
    <source>
        <dbReference type="SAM" id="Phobius"/>
    </source>
</evidence>
<dbReference type="GeneID" id="91084858"/>
<feature type="transmembrane region" description="Helical" evidence="6">
    <location>
        <begin position="634"/>
        <end position="653"/>
    </location>
</feature>
<reference evidence="7" key="3">
    <citation type="submission" date="2024-01" db="EMBL/GenBank/DDBJ databases">
        <authorList>
            <person name="Coelho M.A."/>
            <person name="David-Palma M."/>
            <person name="Shea T."/>
            <person name="Sun S."/>
            <person name="Cuomo C.A."/>
            <person name="Heitman J."/>
        </authorList>
    </citation>
    <scope>NUCLEOTIDE SEQUENCE</scope>
    <source>
        <strain evidence="7">CBS 7841</strain>
    </source>
</reference>
<feature type="transmembrane region" description="Helical" evidence="6">
    <location>
        <begin position="235"/>
        <end position="252"/>
    </location>
</feature>
<evidence type="ECO:0000313" key="8">
    <source>
        <dbReference type="Proteomes" id="UP000094043"/>
    </source>
</evidence>
<feature type="transmembrane region" description="Helical" evidence="6">
    <location>
        <begin position="600"/>
        <end position="628"/>
    </location>
</feature>
<gene>
    <name evidence="7" type="ORF">L203_100643</name>
</gene>
<feature type="transmembrane region" description="Helical" evidence="6">
    <location>
        <begin position="303"/>
        <end position="326"/>
    </location>
</feature>
<evidence type="ECO:0000256" key="3">
    <source>
        <dbReference type="ARBA" id="ARBA00022989"/>
    </source>
</evidence>
<evidence type="ECO:0000256" key="4">
    <source>
        <dbReference type="ARBA" id="ARBA00023136"/>
    </source>
</evidence>
<dbReference type="OrthoDB" id="3026777at2759"/>
<feature type="transmembrane region" description="Helical" evidence="6">
    <location>
        <begin position="452"/>
        <end position="471"/>
    </location>
</feature>
<dbReference type="VEuPathDB" id="FungiDB:L203_00428"/>
<feature type="region of interest" description="Disordered" evidence="5">
    <location>
        <begin position="1"/>
        <end position="62"/>
    </location>
</feature>
<keyword evidence="3 6" id="KW-1133">Transmembrane helix</keyword>
<dbReference type="EMBL" id="CP143784">
    <property type="protein sequence ID" value="WVN85497.1"/>
    <property type="molecule type" value="Genomic_DNA"/>
</dbReference>
<feature type="transmembrane region" description="Helical" evidence="6">
    <location>
        <begin position="565"/>
        <end position="588"/>
    </location>
</feature>
<dbReference type="SUPFAM" id="SSF103473">
    <property type="entry name" value="MFS general substrate transporter"/>
    <property type="match status" value="1"/>
</dbReference>
<dbReference type="Gene3D" id="1.20.1250.20">
    <property type="entry name" value="MFS general substrate transporter like domains"/>
    <property type="match status" value="1"/>
</dbReference>
<dbReference type="PANTHER" id="PTHR23507">
    <property type="entry name" value="ZGC:174356"/>
    <property type="match status" value="1"/>
</dbReference>
<dbReference type="InterPro" id="IPR036259">
    <property type="entry name" value="MFS_trans_sf"/>
</dbReference>
<organism evidence="7 8">
    <name type="scientific">Cryptococcus depauperatus CBS 7841</name>
    <dbReference type="NCBI Taxonomy" id="1295531"/>
    <lineage>
        <taxon>Eukaryota</taxon>
        <taxon>Fungi</taxon>
        <taxon>Dikarya</taxon>
        <taxon>Basidiomycota</taxon>
        <taxon>Agaricomycotina</taxon>
        <taxon>Tremellomycetes</taxon>
        <taxon>Tremellales</taxon>
        <taxon>Cryptococcaceae</taxon>
        <taxon>Cryptococcus</taxon>
    </lineage>
</organism>
<accession>A0A1E3IX35</accession>
<protein>
    <submittedName>
        <fullName evidence="7">Uncharacterized protein</fullName>
    </submittedName>
</protein>